<keyword evidence="2" id="KW-1185">Reference proteome</keyword>
<evidence type="ECO:0000313" key="1">
    <source>
        <dbReference type="EMBL" id="REF37900.1"/>
    </source>
</evidence>
<protein>
    <submittedName>
        <fullName evidence="1">Uncharacterized protein</fullName>
    </submittedName>
</protein>
<dbReference type="Proteomes" id="UP000256485">
    <property type="component" value="Unassembled WGS sequence"/>
</dbReference>
<dbReference type="AlphaFoldDB" id="A0A3D9VCK2"/>
<evidence type="ECO:0000313" key="2">
    <source>
        <dbReference type="Proteomes" id="UP000256485"/>
    </source>
</evidence>
<sequence length="137" mass="15366">MAGKGRFVKVAVIYAAKYGPIVFEAVKHGREPAQRALQRALARQSHRRRAREHASTVVDGSVLRVFHQGEPLWVVFSGDTPVASYPPVDTPLETVLEYADLSLRVRPEALADRWVVPDPRRVPTLVLRVLRRRPPGS</sequence>
<gene>
    <name evidence="1" type="ORF">DFJ64_3361</name>
</gene>
<accession>A0A3D9VCK2</accession>
<reference evidence="1 2" key="1">
    <citation type="submission" date="2018-08" db="EMBL/GenBank/DDBJ databases">
        <title>Sequencing the genomes of 1000 actinobacteria strains.</title>
        <authorList>
            <person name="Klenk H.-P."/>
        </authorList>
    </citation>
    <scope>NUCLEOTIDE SEQUENCE [LARGE SCALE GENOMIC DNA]</scope>
    <source>
        <strain evidence="1 2">DSM 22891</strain>
    </source>
</reference>
<organism evidence="1 2">
    <name type="scientific">Thermasporomyces composti</name>
    <dbReference type="NCBI Taxonomy" id="696763"/>
    <lineage>
        <taxon>Bacteria</taxon>
        <taxon>Bacillati</taxon>
        <taxon>Actinomycetota</taxon>
        <taxon>Actinomycetes</taxon>
        <taxon>Propionibacteriales</taxon>
        <taxon>Nocardioidaceae</taxon>
        <taxon>Thermasporomyces</taxon>
    </lineage>
</organism>
<dbReference type="RefSeq" id="WP_115851282.1">
    <property type="nucleotide sequence ID" value="NZ_QTUC01000001.1"/>
</dbReference>
<comment type="caution">
    <text evidence="1">The sequence shown here is derived from an EMBL/GenBank/DDBJ whole genome shotgun (WGS) entry which is preliminary data.</text>
</comment>
<proteinExistence type="predicted"/>
<dbReference type="EMBL" id="QTUC01000001">
    <property type="protein sequence ID" value="REF37900.1"/>
    <property type="molecule type" value="Genomic_DNA"/>
</dbReference>
<dbReference type="OrthoDB" id="3829299at2"/>
<name>A0A3D9VCK2_THECX</name>